<evidence type="ECO:0000313" key="1">
    <source>
        <dbReference type="EMBL" id="KAK1393888.1"/>
    </source>
</evidence>
<gene>
    <name evidence="1" type="ORF">POM88_012944</name>
</gene>
<dbReference type="AlphaFoldDB" id="A0AAD8N3W3"/>
<protein>
    <submittedName>
        <fullName evidence="1">Uncharacterized protein</fullName>
    </submittedName>
</protein>
<reference evidence="1" key="1">
    <citation type="submission" date="2023-02" db="EMBL/GenBank/DDBJ databases">
        <title>Genome of toxic invasive species Heracleum sosnowskyi carries increased number of genes despite the absence of recent whole-genome duplications.</title>
        <authorList>
            <person name="Schelkunov M."/>
            <person name="Shtratnikova V."/>
            <person name="Makarenko M."/>
            <person name="Klepikova A."/>
            <person name="Omelchenko D."/>
            <person name="Novikova G."/>
            <person name="Obukhova E."/>
            <person name="Bogdanov V."/>
            <person name="Penin A."/>
            <person name="Logacheva M."/>
        </authorList>
    </citation>
    <scope>NUCLEOTIDE SEQUENCE</scope>
    <source>
        <strain evidence="1">Hsosn_3</strain>
        <tissue evidence="1">Leaf</tissue>
    </source>
</reference>
<proteinExistence type="predicted"/>
<comment type="caution">
    <text evidence="1">The sequence shown here is derived from an EMBL/GenBank/DDBJ whole genome shotgun (WGS) entry which is preliminary data.</text>
</comment>
<accession>A0AAD8N3W3</accession>
<organism evidence="1 2">
    <name type="scientific">Heracleum sosnowskyi</name>
    <dbReference type="NCBI Taxonomy" id="360622"/>
    <lineage>
        <taxon>Eukaryota</taxon>
        <taxon>Viridiplantae</taxon>
        <taxon>Streptophyta</taxon>
        <taxon>Embryophyta</taxon>
        <taxon>Tracheophyta</taxon>
        <taxon>Spermatophyta</taxon>
        <taxon>Magnoliopsida</taxon>
        <taxon>eudicotyledons</taxon>
        <taxon>Gunneridae</taxon>
        <taxon>Pentapetalae</taxon>
        <taxon>asterids</taxon>
        <taxon>campanulids</taxon>
        <taxon>Apiales</taxon>
        <taxon>Apiaceae</taxon>
        <taxon>Apioideae</taxon>
        <taxon>apioid superclade</taxon>
        <taxon>Tordylieae</taxon>
        <taxon>Tordyliinae</taxon>
        <taxon>Heracleum</taxon>
    </lineage>
</organism>
<dbReference type="Proteomes" id="UP001237642">
    <property type="component" value="Unassembled WGS sequence"/>
</dbReference>
<sequence length="102" mass="11643">MAMEPNICVLGALLNSCSMYKNTDVAQDPASLIYVQPQLCNDWELHVADIYIRCKRKMGRFCEGENLSKDKGFEENCWLKLDLGEEESVDVFIWGSCGDRDE</sequence>
<name>A0AAD8N3W3_9APIA</name>
<reference evidence="1" key="2">
    <citation type="submission" date="2023-05" db="EMBL/GenBank/DDBJ databases">
        <authorList>
            <person name="Schelkunov M.I."/>
        </authorList>
    </citation>
    <scope>NUCLEOTIDE SEQUENCE</scope>
    <source>
        <strain evidence="1">Hsosn_3</strain>
        <tissue evidence="1">Leaf</tissue>
    </source>
</reference>
<evidence type="ECO:0000313" key="2">
    <source>
        <dbReference type="Proteomes" id="UP001237642"/>
    </source>
</evidence>
<keyword evidence="2" id="KW-1185">Reference proteome</keyword>
<dbReference type="EMBL" id="JAUIZM010000003">
    <property type="protein sequence ID" value="KAK1393888.1"/>
    <property type="molecule type" value="Genomic_DNA"/>
</dbReference>